<dbReference type="Proteomes" id="UP001219934">
    <property type="component" value="Unassembled WGS sequence"/>
</dbReference>
<dbReference type="EMBL" id="JAPTMU010000004">
    <property type="protein sequence ID" value="KAJ4944806.1"/>
    <property type="molecule type" value="Genomic_DNA"/>
</dbReference>
<evidence type="ECO:0000313" key="2">
    <source>
        <dbReference type="Proteomes" id="UP001219934"/>
    </source>
</evidence>
<sequence>MSYDLDGGDAKGSTQHALARIVGIGERIGGPVPNSAEKRRKWVDGGGGALTGRGMKCQGEINNEGKAGSRSCDGAQCATCSGPLQQDCELITQQRGLQYAGVSVPVLRGASMLQLSPA</sequence>
<comment type="caution">
    <text evidence="1">The sequence shown here is derived from an EMBL/GenBank/DDBJ whole genome shotgun (WGS) entry which is preliminary data.</text>
</comment>
<keyword evidence="2" id="KW-1185">Reference proteome</keyword>
<proteinExistence type="predicted"/>
<reference evidence="1" key="1">
    <citation type="submission" date="2022-11" db="EMBL/GenBank/DDBJ databases">
        <title>Chromosome-level genome of Pogonophryne albipinna.</title>
        <authorList>
            <person name="Jo E."/>
        </authorList>
    </citation>
    <scope>NUCLEOTIDE SEQUENCE</scope>
    <source>
        <strain evidence="1">SGF0006</strain>
        <tissue evidence="1">Muscle</tissue>
    </source>
</reference>
<evidence type="ECO:0000313" key="1">
    <source>
        <dbReference type="EMBL" id="KAJ4944806.1"/>
    </source>
</evidence>
<gene>
    <name evidence="1" type="ORF">JOQ06_013346</name>
</gene>
<organism evidence="1 2">
    <name type="scientific">Pogonophryne albipinna</name>
    <dbReference type="NCBI Taxonomy" id="1090488"/>
    <lineage>
        <taxon>Eukaryota</taxon>
        <taxon>Metazoa</taxon>
        <taxon>Chordata</taxon>
        <taxon>Craniata</taxon>
        <taxon>Vertebrata</taxon>
        <taxon>Euteleostomi</taxon>
        <taxon>Actinopterygii</taxon>
        <taxon>Neopterygii</taxon>
        <taxon>Teleostei</taxon>
        <taxon>Neoteleostei</taxon>
        <taxon>Acanthomorphata</taxon>
        <taxon>Eupercaria</taxon>
        <taxon>Perciformes</taxon>
        <taxon>Notothenioidei</taxon>
        <taxon>Pogonophryne</taxon>
    </lineage>
</organism>
<protein>
    <submittedName>
        <fullName evidence="1">Uncharacterized protein</fullName>
    </submittedName>
</protein>
<dbReference type="AlphaFoldDB" id="A0AAD6BL72"/>
<accession>A0AAD6BL72</accession>
<name>A0AAD6BL72_9TELE</name>